<evidence type="ECO:0000256" key="1">
    <source>
        <dbReference type="SAM" id="Phobius"/>
    </source>
</evidence>
<evidence type="ECO:0000313" key="3">
    <source>
        <dbReference type="Proteomes" id="UP000409037"/>
    </source>
</evidence>
<dbReference type="EMBL" id="CABVHU010000030">
    <property type="protein sequence ID" value="VVO44718.1"/>
    <property type="molecule type" value="Genomic_DNA"/>
</dbReference>
<dbReference type="Proteomes" id="UP000409037">
    <property type="component" value="Unassembled WGS sequence"/>
</dbReference>
<feature type="transmembrane region" description="Helical" evidence="1">
    <location>
        <begin position="12"/>
        <end position="34"/>
    </location>
</feature>
<protein>
    <recommendedName>
        <fullName evidence="4">Pilus assembly protein MshP</fullName>
    </recommendedName>
</protein>
<sequence length="142" mass="15213">MRPDPRWPRHAQGFGLVAAMFLLIVVTLVVIAMARLSAAQHGSNSLAIQQARAYQAARAGLEWGISQAMKTGNCVAGEPDLSAHNLAGFHLGVTCSSNSYLDNDGSASKIFRFTSTAQNGTPGSRFDYAYRQLAATLEKETP</sequence>
<reference evidence="2 3" key="1">
    <citation type="submission" date="2019-09" db="EMBL/GenBank/DDBJ databases">
        <authorList>
            <person name="Chandra G."/>
            <person name="Truman W A."/>
        </authorList>
    </citation>
    <scope>NUCLEOTIDE SEQUENCE [LARGE SCALE GENOMIC DNA]</scope>
    <source>
        <strain evidence="2">PS833</strain>
    </source>
</reference>
<evidence type="ECO:0008006" key="4">
    <source>
        <dbReference type="Google" id="ProtNLM"/>
    </source>
</evidence>
<keyword evidence="1" id="KW-0472">Membrane</keyword>
<keyword evidence="1" id="KW-0812">Transmembrane</keyword>
<organism evidence="2 3">
    <name type="scientific">Pseudomonas fluorescens</name>
    <dbReference type="NCBI Taxonomy" id="294"/>
    <lineage>
        <taxon>Bacteria</taxon>
        <taxon>Pseudomonadati</taxon>
        <taxon>Pseudomonadota</taxon>
        <taxon>Gammaproteobacteria</taxon>
        <taxon>Pseudomonadales</taxon>
        <taxon>Pseudomonadaceae</taxon>
        <taxon>Pseudomonas</taxon>
    </lineage>
</organism>
<keyword evidence="1" id="KW-1133">Transmembrane helix</keyword>
<proteinExistence type="predicted"/>
<dbReference type="AlphaFoldDB" id="A0A5E7FZ47"/>
<evidence type="ECO:0000313" key="2">
    <source>
        <dbReference type="EMBL" id="VVO44718.1"/>
    </source>
</evidence>
<gene>
    <name evidence="2" type="ORF">PS833_06477</name>
</gene>
<accession>A0A5E7FZ47</accession>
<dbReference type="OrthoDB" id="7062495at2"/>
<name>A0A5E7FZ47_PSEFL</name>